<evidence type="ECO:0000256" key="4">
    <source>
        <dbReference type="ARBA" id="ARBA00022543"/>
    </source>
</evidence>
<organism evidence="19 20">
    <name type="scientific">Nitratireductor arenosus</name>
    <dbReference type="NCBI Taxonomy" id="2682096"/>
    <lineage>
        <taxon>Bacteria</taxon>
        <taxon>Pseudomonadati</taxon>
        <taxon>Pseudomonadota</taxon>
        <taxon>Alphaproteobacteria</taxon>
        <taxon>Hyphomicrobiales</taxon>
        <taxon>Phyllobacteriaceae</taxon>
        <taxon>Nitratireductor</taxon>
    </lineage>
</organism>
<evidence type="ECO:0000256" key="14">
    <source>
        <dbReference type="ARBA" id="ARBA00022991"/>
    </source>
</evidence>
<keyword evidence="20" id="KW-1185">Reference proteome</keyword>
<dbReference type="InterPro" id="IPR001610">
    <property type="entry name" value="PAC"/>
</dbReference>
<dbReference type="SMART" id="SM00086">
    <property type="entry name" value="PAC"/>
    <property type="match status" value="1"/>
</dbReference>
<evidence type="ECO:0000256" key="5">
    <source>
        <dbReference type="ARBA" id="ARBA00022553"/>
    </source>
</evidence>
<evidence type="ECO:0000256" key="15">
    <source>
        <dbReference type="ARBA" id="ARBA00023026"/>
    </source>
</evidence>
<keyword evidence="8" id="KW-0288">FMN</keyword>
<dbReference type="CDD" id="cd00130">
    <property type="entry name" value="PAS"/>
    <property type="match status" value="1"/>
</dbReference>
<dbReference type="GO" id="GO:0004673">
    <property type="term" value="F:protein histidine kinase activity"/>
    <property type="evidence" value="ECO:0007669"/>
    <property type="project" value="UniProtKB-EC"/>
</dbReference>
<evidence type="ECO:0000256" key="9">
    <source>
        <dbReference type="ARBA" id="ARBA00022679"/>
    </source>
</evidence>
<dbReference type="SMART" id="SM00091">
    <property type="entry name" value="PAS"/>
    <property type="match status" value="1"/>
</dbReference>
<dbReference type="Gene3D" id="3.30.450.20">
    <property type="entry name" value="PAS domain"/>
    <property type="match status" value="1"/>
</dbReference>
<keyword evidence="13" id="KW-0067">ATP-binding</keyword>
<keyword evidence="16" id="KW-0675">Receptor</keyword>
<dbReference type="PANTHER" id="PTHR41523">
    <property type="entry name" value="TWO-COMPONENT SYSTEM SENSOR PROTEIN"/>
    <property type="match status" value="1"/>
</dbReference>
<evidence type="ECO:0000256" key="7">
    <source>
        <dbReference type="ARBA" id="ARBA00022630"/>
    </source>
</evidence>
<feature type="domain" description="PAC" evidence="18">
    <location>
        <begin position="83"/>
        <end position="135"/>
    </location>
</feature>
<dbReference type="SUPFAM" id="SSF55874">
    <property type="entry name" value="ATPase domain of HSP90 chaperone/DNA topoisomerase II/histidine kinase"/>
    <property type="match status" value="1"/>
</dbReference>
<keyword evidence="10" id="KW-0677">Repeat</keyword>
<evidence type="ECO:0000256" key="2">
    <source>
        <dbReference type="ARBA" id="ARBA00012438"/>
    </source>
</evidence>
<proteinExistence type="predicted"/>
<evidence type="ECO:0000256" key="8">
    <source>
        <dbReference type="ARBA" id="ARBA00022643"/>
    </source>
</evidence>
<dbReference type="Gene3D" id="3.30.565.10">
    <property type="entry name" value="Histidine kinase-like ATPase, C-terminal domain"/>
    <property type="match status" value="1"/>
</dbReference>
<evidence type="ECO:0000256" key="3">
    <source>
        <dbReference type="ARBA" id="ARBA00021740"/>
    </source>
</evidence>
<name>A0A844QI34_9HYPH</name>
<evidence type="ECO:0000256" key="1">
    <source>
        <dbReference type="ARBA" id="ARBA00000085"/>
    </source>
</evidence>
<dbReference type="PROSITE" id="PS50113">
    <property type="entry name" value="PAC"/>
    <property type="match status" value="1"/>
</dbReference>
<dbReference type="PROSITE" id="PS50112">
    <property type="entry name" value="PAS"/>
    <property type="match status" value="1"/>
</dbReference>
<keyword evidence="12" id="KW-0418">Kinase</keyword>
<keyword evidence="4" id="KW-0600">Photoreceptor protein</keyword>
<comment type="caution">
    <text evidence="19">The sequence shown here is derived from an EMBL/GenBank/DDBJ whole genome shotgun (WGS) entry which is preliminary data.</text>
</comment>
<dbReference type="InterPro" id="IPR000014">
    <property type="entry name" value="PAS"/>
</dbReference>
<keyword evidence="5" id="KW-0597">Phosphoprotein</keyword>
<evidence type="ECO:0000259" key="17">
    <source>
        <dbReference type="PROSITE" id="PS50112"/>
    </source>
</evidence>
<evidence type="ECO:0000256" key="16">
    <source>
        <dbReference type="ARBA" id="ARBA00023170"/>
    </source>
</evidence>
<dbReference type="AlphaFoldDB" id="A0A844QI34"/>
<dbReference type="Pfam" id="PF07536">
    <property type="entry name" value="HWE_HK"/>
    <property type="match status" value="1"/>
</dbReference>
<dbReference type="RefSeq" id="WP_156714103.1">
    <property type="nucleotide sequence ID" value="NZ_WPHG01000004.1"/>
</dbReference>
<evidence type="ECO:0000313" key="20">
    <source>
        <dbReference type="Proteomes" id="UP000463224"/>
    </source>
</evidence>
<dbReference type="GO" id="GO:0005524">
    <property type="term" value="F:ATP binding"/>
    <property type="evidence" value="ECO:0007669"/>
    <property type="project" value="UniProtKB-KW"/>
</dbReference>
<dbReference type="EMBL" id="WPHG01000004">
    <property type="protein sequence ID" value="MVA99152.1"/>
    <property type="molecule type" value="Genomic_DNA"/>
</dbReference>
<evidence type="ECO:0000259" key="18">
    <source>
        <dbReference type="PROSITE" id="PS50113"/>
    </source>
</evidence>
<dbReference type="InterPro" id="IPR000700">
    <property type="entry name" value="PAS-assoc_C"/>
</dbReference>
<reference evidence="19 20" key="1">
    <citation type="submission" date="2019-12" db="EMBL/GenBank/DDBJ databases">
        <title>Nitratireductor arenosus sp. nov., Isolated from sea sand, Jeju island, South Korea.</title>
        <authorList>
            <person name="Kim W."/>
        </authorList>
    </citation>
    <scope>NUCLEOTIDE SEQUENCE [LARGE SCALE GENOMIC DNA]</scope>
    <source>
        <strain evidence="19 20">CAU 1489</strain>
    </source>
</reference>
<keyword evidence="15" id="KW-0843">Virulence</keyword>
<dbReference type="InterPro" id="IPR036890">
    <property type="entry name" value="HATPase_C_sf"/>
</dbReference>
<dbReference type="PANTHER" id="PTHR41523:SF8">
    <property type="entry name" value="ETHYLENE RESPONSE SENSOR PROTEIN"/>
    <property type="match status" value="1"/>
</dbReference>
<dbReference type="InterPro" id="IPR013767">
    <property type="entry name" value="PAS_fold"/>
</dbReference>
<gene>
    <name evidence="19" type="ORF">GN330_18030</name>
</gene>
<dbReference type="GO" id="GO:0009881">
    <property type="term" value="F:photoreceptor activity"/>
    <property type="evidence" value="ECO:0007669"/>
    <property type="project" value="UniProtKB-KW"/>
</dbReference>
<evidence type="ECO:0000256" key="10">
    <source>
        <dbReference type="ARBA" id="ARBA00022737"/>
    </source>
</evidence>
<dbReference type="EC" id="2.7.13.3" evidence="2"/>
<evidence type="ECO:0000256" key="12">
    <source>
        <dbReference type="ARBA" id="ARBA00022777"/>
    </source>
</evidence>
<evidence type="ECO:0000256" key="6">
    <source>
        <dbReference type="ARBA" id="ARBA00022606"/>
    </source>
</evidence>
<sequence>MSTMEYPISLQQHLAAIVEDSNDAIITKNLDSIIQSWNRSAERLFGYTAEEAIGQPITILFPEGRQGEEADIIGRIRRGERITHYETTRRRKDGNLLPISLTISPVRDASGRIVGASKIARDITLQHEAEEQQRLLLSEMRHRVGNCFAVASGLLSICARQADTTEELVQMVKERFAALSVAHSLAVHDPKQTHTQTSNTRLSELLLSILEPFVGTKRPRIEVEDCPVVDAAITPFALVFYELCTNALKYGALSQPEGELAVSTERHHDRLRIIWAETCRLECEDQAKPRLGFGTRMSQTTIASYLDGSFERTFAPTGMRAVIDLSLEKVTGQRLTTTISE</sequence>
<keyword evidence="14" id="KW-0157">Chromophore</keyword>
<comment type="catalytic activity">
    <reaction evidence="1">
        <text>ATP + protein L-histidine = ADP + protein N-phospho-L-histidine.</text>
        <dbReference type="EC" id="2.7.13.3"/>
    </reaction>
</comment>
<dbReference type="Proteomes" id="UP000463224">
    <property type="component" value="Unassembled WGS sequence"/>
</dbReference>
<dbReference type="NCBIfam" id="TIGR00229">
    <property type="entry name" value="sensory_box"/>
    <property type="match status" value="1"/>
</dbReference>
<evidence type="ECO:0000256" key="13">
    <source>
        <dbReference type="ARBA" id="ARBA00022840"/>
    </source>
</evidence>
<feature type="domain" description="PAS" evidence="17">
    <location>
        <begin position="10"/>
        <end position="66"/>
    </location>
</feature>
<protein>
    <recommendedName>
        <fullName evidence="3">Blue-light-activated histidine kinase</fullName>
        <ecNumber evidence="2">2.7.13.3</ecNumber>
    </recommendedName>
</protein>
<keyword evidence="11" id="KW-0547">Nucleotide-binding</keyword>
<keyword evidence="7" id="KW-0285">Flavoprotein</keyword>
<evidence type="ECO:0000313" key="19">
    <source>
        <dbReference type="EMBL" id="MVA99152.1"/>
    </source>
</evidence>
<keyword evidence="9" id="KW-0808">Transferase</keyword>
<dbReference type="GO" id="GO:0006355">
    <property type="term" value="P:regulation of DNA-templated transcription"/>
    <property type="evidence" value="ECO:0007669"/>
    <property type="project" value="InterPro"/>
</dbReference>
<dbReference type="InterPro" id="IPR035965">
    <property type="entry name" value="PAS-like_dom_sf"/>
</dbReference>
<dbReference type="SUPFAM" id="SSF55785">
    <property type="entry name" value="PYP-like sensor domain (PAS domain)"/>
    <property type="match status" value="1"/>
</dbReference>
<evidence type="ECO:0000256" key="11">
    <source>
        <dbReference type="ARBA" id="ARBA00022741"/>
    </source>
</evidence>
<keyword evidence="6" id="KW-0716">Sensory transduction</keyword>
<dbReference type="SMART" id="SM00911">
    <property type="entry name" value="HWE_HK"/>
    <property type="match status" value="1"/>
</dbReference>
<accession>A0A844QI34</accession>
<dbReference type="InterPro" id="IPR011102">
    <property type="entry name" value="Sig_transdc_His_kinase_HWE"/>
</dbReference>
<dbReference type="Pfam" id="PF00989">
    <property type="entry name" value="PAS"/>
    <property type="match status" value="1"/>
</dbReference>